<dbReference type="Proteomes" id="UP001314263">
    <property type="component" value="Unassembled WGS sequence"/>
</dbReference>
<keyword evidence="3" id="KW-1185">Reference proteome</keyword>
<evidence type="ECO:0000313" key="3">
    <source>
        <dbReference type="Proteomes" id="UP001314263"/>
    </source>
</evidence>
<evidence type="ECO:0000256" key="1">
    <source>
        <dbReference type="SAM" id="MobiDB-lite"/>
    </source>
</evidence>
<feature type="compositionally biased region" description="Basic and acidic residues" evidence="1">
    <location>
        <begin position="161"/>
        <end position="175"/>
    </location>
</feature>
<name>A0AAV1HSR6_9CHLO</name>
<organism evidence="2 3">
    <name type="scientific">Coccomyxa viridis</name>
    <dbReference type="NCBI Taxonomy" id="1274662"/>
    <lineage>
        <taxon>Eukaryota</taxon>
        <taxon>Viridiplantae</taxon>
        <taxon>Chlorophyta</taxon>
        <taxon>core chlorophytes</taxon>
        <taxon>Trebouxiophyceae</taxon>
        <taxon>Trebouxiophyceae incertae sedis</taxon>
        <taxon>Coccomyxaceae</taxon>
        <taxon>Coccomyxa</taxon>
    </lineage>
</organism>
<gene>
    <name evidence="2" type="ORF">CVIRNUC_001024</name>
</gene>
<dbReference type="Pfam" id="PF19114">
    <property type="entry name" value="EsV_1_7_cys"/>
    <property type="match status" value="4"/>
</dbReference>
<comment type="caution">
    <text evidence="2">The sequence shown here is derived from an EMBL/GenBank/DDBJ whole genome shotgun (WGS) entry which is preliminary data.</text>
</comment>
<dbReference type="SMART" id="SM01425">
    <property type="entry name" value="EsV_1_7"/>
    <property type="match status" value="4"/>
</dbReference>
<dbReference type="EMBL" id="CAUYUE010000002">
    <property type="protein sequence ID" value="CAK0738309.1"/>
    <property type="molecule type" value="Genomic_DNA"/>
</dbReference>
<sequence>MVRECAVPECGTHARFNIPGESHGVYCSKHKVDGMRNVVHKPCAEPGCVTLAVFNQPGAGHGLYCGQHKPIGYVNVKDRKCQGPGCARMPNFNFPGEKGGIFCAQHKAEGMVDIKHKRCVEPGCSKRPSFNFTGEMRALYCGPHKLEGMVNVDQERRTCNRSRFAEDGSPEEAKRQRTQGPGYAAKNAGYPLRLSGAQTDQQGLPLDPQQMQGQAYALVREPQAAMNLAANFGGGVNGVDGSVLVDPQAAGMGSAPPEEGQAVGYIQGHASGEPGDAGMEGHAQAAMQYYSHDSMQGHPGHDPSNIANSQPLGFLLLPQTQWRGEGQPVGSSQQAPQQQLIVDPSKQSQPYMSGAAEVVPQLLSPAELKLQSSQLTAEQLQGADESTRRAAEQRSLGHAMHAHLVEFLRSLLRTPGMEELKDAKLKVKDYIDRFTTWDPDTRVEQYSLLQFEWELAGDMDKWAAVEERMGKVLSLV</sequence>
<dbReference type="InterPro" id="IPR043822">
    <property type="entry name" value="EsV_1_7_cys"/>
</dbReference>
<feature type="region of interest" description="Disordered" evidence="1">
    <location>
        <begin position="161"/>
        <end position="185"/>
    </location>
</feature>
<dbReference type="AlphaFoldDB" id="A0AAV1HSR6"/>
<accession>A0AAV1HSR6</accession>
<protein>
    <recommendedName>
        <fullName evidence="4">EsV-1-7</fullName>
    </recommendedName>
</protein>
<evidence type="ECO:0008006" key="4">
    <source>
        <dbReference type="Google" id="ProtNLM"/>
    </source>
</evidence>
<evidence type="ECO:0000313" key="2">
    <source>
        <dbReference type="EMBL" id="CAK0738309.1"/>
    </source>
</evidence>
<dbReference type="Gene3D" id="6.10.140.110">
    <property type="match status" value="1"/>
</dbReference>
<proteinExistence type="predicted"/>
<reference evidence="2 3" key="1">
    <citation type="submission" date="2023-10" db="EMBL/GenBank/DDBJ databases">
        <authorList>
            <person name="Maclean D."/>
            <person name="Macfadyen A."/>
        </authorList>
    </citation>
    <scope>NUCLEOTIDE SEQUENCE [LARGE SCALE GENOMIC DNA]</scope>
</reference>